<evidence type="ECO:0000256" key="4">
    <source>
        <dbReference type="SAM" id="MobiDB-lite"/>
    </source>
</evidence>
<dbReference type="InterPro" id="IPR001436">
    <property type="entry name" value="Alpha-crystallin/sHSP_animal"/>
</dbReference>
<name>A0A1D2NLU1_ORCCI</name>
<evidence type="ECO:0000313" key="6">
    <source>
        <dbReference type="EMBL" id="ODN06240.1"/>
    </source>
</evidence>
<proteinExistence type="inferred from homology"/>
<dbReference type="InterPro" id="IPR002068">
    <property type="entry name" value="A-crystallin/Hsp20_dom"/>
</dbReference>
<dbReference type="GO" id="GO:0042026">
    <property type="term" value="P:protein refolding"/>
    <property type="evidence" value="ECO:0007669"/>
    <property type="project" value="TreeGrafter"/>
</dbReference>
<dbReference type="AlphaFoldDB" id="A0A1D2NLU1"/>
<dbReference type="STRING" id="48709.A0A1D2NLU1"/>
<dbReference type="Gene3D" id="2.60.40.790">
    <property type="match status" value="1"/>
</dbReference>
<sequence length="236" mass="26923">MSVPVRRQMRDPYWFDDYMLDHHQPHPRRSFDQDFGTELEPDQFEQDEFLLPPPPSWFRQAMLSHFNNRSSMFNNRLGRLRRSRSTSGGGSSEVYCGRGKMQVTLDVTHFAPEDLNVKLADNYLVIEGKHDEKQEGHGFISRHFVRRYEVPASSPDFEVKPEDVNCTLNSSGILIVEIQLEPPVEEVKGSEKVIPINMTSTSSSSSSKHYKHGHSVRVRATEDSTVAESVDDGNQG</sequence>
<dbReference type="GO" id="GO:0009408">
    <property type="term" value="P:response to heat"/>
    <property type="evidence" value="ECO:0007669"/>
    <property type="project" value="TreeGrafter"/>
</dbReference>
<dbReference type="GO" id="GO:0005634">
    <property type="term" value="C:nucleus"/>
    <property type="evidence" value="ECO:0007669"/>
    <property type="project" value="TreeGrafter"/>
</dbReference>
<comment type="similarity">
    <text evidence="2 3">Belongs to the small heat shock protein (HSP20) family.</text>
</comment>
<dbReference type="Proteomes" id="UP000094527">
    <property type="component" value="Unassembled WGS sequence"/>
</dbReference>
<feature type="compositionally biased region" description="Polar residues" evidence="4">
    <location>
        <begin position="223"/>
        <end position="236"/>
    </location>
</feature>
<evidence type="ECO:0000256" key="3">
    <source>
        <dbReference type="RuleBase" id="RU003616"/>
    </source>
</evidence>
<dbReference type="PROSITE" id="PS01031">
    <property type="entry name" value="SHSP"/>
    <property type="match status" value="1"/>
</dbReference>
<dbReference type="PRINTS" id="PR00299">
    <property type="entry name" value="ACRYSTALLIN"/>
</dbReference>
<organism evidence="6 7">
    <name type="scientific">Orchesella cincta</name>
    <name type="common">Springtail</name>
    <name type="synonym">Podura cincta</name>
    <dbReference type="NCBI Taxonomy" id="48709"/>
    <lineage>
        <taxon>Eukaryota</taxon>
        <taxon>Metazoa</taxon>
        <taxon>Ecdysozoa</taxon>
        <taxon>Arthropoda</taxon>
        <taxon>Hexapoda</taxon>
        <taxon>Collembola</taxon>
        <taxon>Entomobryomorpha</taxon>
        <taxon>Entomobryoidea</taxon>
        <taxon>Orchesellidae</taxon>
        <taxon>Orchesellinae</taxon>
        <taxon>Orchesella</taxon>
    </lineage>
</organism>
<dbReference type="GO" id="GO:0051082">
    <property type="term" value="F:unfolded protein binding"/>
    <property type="evidence" value="ECO:0007669"/>
    <property type="project" value="TreeGrafter"/>
</dbReference>
<evidence type="ECO:0000256" key="2">
    <source>
        <dbReference type="PROSITE-ProRule" id="PRU00285"/>
    </source>
</evidence>
<comment type="caution">
    <text evidence="6">The sequence shown here is derived from an EMBL/GenBank/DDBJ whole genome shotgun (WGS) entry which is preliminary data.</text>
</comment>
<accession>A0A1D2NLU1</accession>
<evidence type="ECO:0000259" key="5">
    <source>
        <dbReference type="PROSITE" id="PS01031"/>
    </source>
</evidence>
<dbReference type="InterPro" id="IPR008978">
    <property type="entry name" value="HSP20-like_chaperone"/>
</dbReference>
<dbReference type="EMBL" id="LJIJ01000009">
    <property type="protein sequence ID" value="ODN06240.1"/>
    <property type="molecule type" value="Genomic_DNA"/>
</dbReference>
<reference evidence="6 7" key="1">
    <citation type="journal article" date="2016" name="Genome Biol. Evol.">
        <title>Gene Family Evolution Reflects Adaptation to Soil Environmental Stressors in the Genome of the Collembolan Orchesella cincta.</title>
        <authorList>
            <person name="Faddeeva-Vakhrusheva A."/>
            <person name="Derks M.F."/>
            <person name="Anvar S.Y."/>
            <person name="Agamennone V."/>
            <person name="Suring W."/>
            <person name="Smit S."/>
            <person name="van Straalen N.M."/>
            <person name="Roelofs D."/>
        </authorList>
    </citation>
    <scope>NUCLEOTIDE SEQUENCE [LARGE SCALE GENOMIC DNA]</scope>
    <source>
        <tissue evidence="6">Mixed pool</tissue>
    </source>
</reference>
<dbReference type="Pfam" id="PF00011">
    <property type="entry name" value="HSP20"/>
    <property type="match status" value="1"/>
</dbReference>
<dbReference type="SUPFAM" id="SSF49764">
    <property type="entry name" value="HSP20-like chaperones"/>
    <property type="match status" value="1"/>
</dbReference>
<dbReference type="OrthoDB" id="1431247at2759"/>
<evidence type="ECO:0000256" key="1">
    <source>
        <dbReference type="ARBA" id="ARBA00023016"/>
    </source>
</evidence>
<evidence type="ECO:0000313" key="7">
    <source>
        <dbReference type="Proteomes" id="UP000094527"/>
    </source>
</evidence>
<keyword evidence="1" id="KW-0346">Stress response</keyword>
<keyword evidence="7" id="KW-1185">Reference proteome</keyword>
<dbReference type="CDD" id="cd06526">
    <property type="entry name" value="metazoan_ACD"/>
    <property type="match status" value="1"/>
</dbReference>
<feature type="domain" description="SHSP" evidence="5">
    <location>
        <begin position="83"/>
        <end position="199"/>
    </location>
</feature>
<gene>
    <name evidence="6" type="ORF">Ocin01_00511</name>
</gene>
<protein>
    <submittedName>
        <fullName evidence="6">Alpha-crystallin A chain</fullName>
    </submittedName>
</protein>
<feature type="compositionally biased region" description="Basic residues" evidence="4">
    <location>
        <begin position="208"/>
        <end position="217"/>
    </location>
</feature>
<dbReference type="PANTHER" id="PTHR45640:SF13">
    <property type="entry name" value="HEAT SHOCK PROTEIN 22-RELATED"/>
    <property type="match status" value="1"/>
</dbReference>
<dbReference type="PANTHER" id="PTHR45640">
    <property type="entry name" value="HEAT SHOCK PROTEIN HSP-12.2-RELATED"/>
    <property type="match status" value="1"/>
</dbReference>
<dbReference type="GO" id="GO:0005737">
    <property type="term" value="C:cytoplasm"/>
    <property type="evidence" value="ECO:0007669"/>
    <property type="project" value="TreeGrafter"/>
</dbReference>
<feature type="region of interest" description="Disordered" evidence="4">
    <location>
        <begin position="195"/>
        <end position="236"/>
    </location>
</feature>